<dbReference type="AlphaFoldDB" id="A0A024UA88"/>
<proteinExistence type="predicted"/>
<organism evidence="1">
    <name type="scientific">Aphanomyces invadans</name>
    <dbReference type="NCBI Taxonomy" id="157072"/>
    <lineage>
        <taxon>Eukaryota</taxon>
        <taxon>Sar</taxon>
        <taxon>Stramenopiles</taxon>
        <taxon>Oomycota</taxon>
        <taxon>Saprolegniomycetes</taxon>
        <taxon>Saprolegniales</taxon>
        <taxon>Verrucalvaceae</taxon>
        <taxon>Aphanomyces</taxon>
    </lineage>
</organism>
<gene>
    <name evidence="1" type="ORF">H310_05599</name>
</gene>
<evidence type="ECO:0000313" key="1">
    <source>
        <dbReference type="EMBL" id="ETW03189.1"/>
    </source>
</evidence>
<dbReference type="VEuPathDB" id="FungiDB:H310_05599"/>
<protein>
    <submittedName>
        <fullName evidence="1">Uncharacterized protein</fullName>
    </submittedName>
</protein>
<accession>A0A024UA88</accession>
<reference evidence="1" key="1">
    <citation type="submission" date="2013-12" db="EMBL/GenBank/DDBJ databases">
        <title>The Genome Sequence of Aphanomyces invadans NJM9701.</title>
        <authorList>
            <consortium name="The Broad Institute Genomics Platform"/>
            <person name="Russ C."/>
            <person name="Tyler B."/>
            <person name="van West P."/>
            <person name="Dieguez-Uribeondo J."/>
            <person name="Young S.K."/>
            <person name="Zeng Q."/>
            <person name="Gargeya S."/>
            <person name="Fitzgerald M."/>
            <person name="Abouelleil A."/>
            <person name="Alvarado L."/>
            <person name="Chapman S.B."/>
            <person name="Gainer-Dewar J."/>
            <person name="Goldberg J."/>
            <person name="Griggs A."/>
            <person name="Gujja S."/>
            <person name="Hansen M."/>
            <person name="Howarth C."/>
            <person name="Imamovic A."/>
            <person name="Ireland A."/>
            <person name="Larimer J."/>
            <person name="McCowan C."/>
            <person name="Murphy C."/>
            <person name="Pearson M."/>
            <person name="Poon T.W."/>
            <person name="Priest M."/>
            <person name="Roberts A."/>
            <person name="Saif S."/>
            <person name="Shea T."/>
            <person name="Sykes S."/>
            <person name="Wortman J."/>
            <person name="Nusbaum C."/>
            <person name="Birren B."/>
        </authorList>
    </citation>
    <scope>NUCLEOTIDE SEQUENCE [LARGE SCALE GENOMIC DNA]</scope>
    <source>
        <strain evidence="1">NJM9701</strain>
    </source>
</reference>
<name>A0A024UA88_9STRA</name>
<dbReference type="RefSeq" id="XP_008868573.1">
    <property type="nucleotide sequence ID" value="XM_008870351.1"/>
</dbReference>
<dbReference type="GeneID" id="20082649"/>
<sequence length="88" mass="9214">MTATEFVLSNAALFHATVVGDDEDVAANAMGPCGGDHDDFDSLGPPPSIHPILLRASAMDYTLAQCAPLTFSQIEASMAWCSPFTSVP</sequence>
<dbReference type="EMBL" id="KI913960">
    <property type="protein sequence ID" value="ETW03189.1"/>
    <property type="molecule type" value="Genomic_DNA"/>
</dbReference>